<comment type="caution">
    <text evidence="1">The sequence shown here is derived from an EMBL/GenBank/DDBJ whole genome shotgun (WGS) entry which is preliminary data.</text>
</comment>
<proteinExistence type="predicted"/>
<evidence type="ECO:0000313" key="1">
    <source>
        <dbReference type="EMBL" id="MBW0461089.1"/>
    </source>
</evidence>
<evidence type="ECO:0000313" key="2">
    <source>
        <dbReference type="Proteomes" id="UP000765509"/>
    </source>
</evidence>
<sequence>MRLRCPPSPPSPLLTLPHPSLIFSAAYNPYTPMAPSRYSSDGTLNPPNPLCHLPSLCLHSTLPTCLQRCPHTSLIISATYHPYAPAGPSTCLILSAAYTCPGS</sequence>
<name>A0A9Q3B983_9BASI</name>
<protein>
    <submittedName>
        <fullName evidence="1">Uncharacterized protein</fullName>
    </submittedName>
</protein>
<organism evidence="1 2">
    <name type="scientific">Austropuccinia psidii MF-1</name>
    <dbReference type="NCBI Taxonomy" id="1389203"/>
    <lineage>
        <taxon>Eukaryota</taxon>
        <taxon>Fungi</taxon>
        <taxon>Dikarya</taxon>
        <taxon>Basidiomycota</taxon>
        <taxon>Pucciniomycotina</taxon>
        <taxon>Pucciniomycetes</taxon>
        <taxon>Pucciniales</taxon>
        <taxon>Sphaerophragmiaceae</taxon>
        <taxon>Austropuccinia</taxon>
    </lineage>
</organism>
<accession>A0A9Q3B983</accession>
<keyword evidence="2" id="KW-1185">Reference proteome</keyword>
<dbReference type="EMBL" id="AVOT02000102">
    <property type="protein sequence ID" value="MBW0461089.1"/>
    <property type="molecule type" value="Genomic_DNA"/>
</dbReference>
<gene>
    <name evidence="1" type="ORF">O181_000804</name>
</gene>
<dbReference type="AlphaFoldDB" id="A0A9Q3B983"/>
<reference evidence="1" key="1">
    <citation type="submission" date="2021-03" db="EMBL/GenBank/DDBJ databases">
        <title>Draft genome sequence of rust myrtle Austropuccinia psidii MF-1, a brazilian biotype.</title>
        <authorList>
            <person name="Quecine M.C."/>
            <person name="Pachon D.M.R."/>
            <person name="Bonatelli M.L."/>
            <person name="Correr F.H."/>
            <person name="Franceschini L.M."/>
            <person name="Leite T.F."/>
            <person name="Margarido G.R.A."/>
            <person name="Almeida C.A."/>
            <person name="Ferrarezi J.A."/>
            <person name="Labate C.A."/>
        </authorList>
    </citation>
    <scope>NUCLEOTIDE SEQUENCE</scope>
    <source>
        <strain evidence="1">MF-1</strain>
    </source>
</reference>
<dbReference type="Proteomes" id="UP000765509">
    <property type="component" value="Unassembled WGS sequence"/>
</dbReference>